<dbReference type="Proteomes" id="UP000189857">
    <property type="component" value="Unassembled WGS sequence"/>
</dbReference>
<proteinExistence type="predicted"/>
<gene>
    <name evidence="1" type="ORF">SAMN02745110_01659</name>
</gene>
<name>A0A1T4NNM1_9FIRM</name>
<keyword evidence="2" id="KW-1185">Reference proteome</keyword>
<dbReference type="InterPro" id="IPR005358">
    <property type="entry name" value="Puta_zinc/iron-chelating_dom"/>
</dbReference>
<evidence type="ECO:0000313" key="2">
    <source>
        <dbReference type="Proteomes" id="UP000189857"/>
    </source>
</evidence>
<accession>A0A1T4NNM1</accession>
<sequence length="223" mass="25875">MQRFEDFKSFSDGRIYGLNDMVKADCHDCRDCHKCCSQDMGKSITLDPLDIYRLTAGTGKAFEALVGNEIELSVIDGIIIPNMLMSGAKEGCRFLNEKGRCSIHPYRPGICRLFPLGRIYQGQDFSYFLQVNECSMKNRSKVKVSKWIDTPDLDKYTAFVRKWHNFTKMAAKKAANLDEGLKRKLMLYILQVFYSTPYNLENDFYPQFDERFKIAVREINHIK</sequence>
<dbReference type="EMBL" id="FUXA01000009">
    <property type="protein sequence ID" value="SJZ80891.1"/>
    <property type="molecule type" value="Genomic_DNA"/>
</dbReference>
<dbReference type="PANTHER" id="PTHR35866">
    <property type="entry name" value="PUTATIVE-RELATED"/>
    <property type="match status" value="1"/>
</dbReference>
<dbReference type="AlphaFoldDB" id="A0A1T4NNM1"/>
<dbReference type="PANTHER" id="PTHR35866:SF2">
    <property type="entry name" value="YKGJ FAMILY CYSTEINE CLUSTER PROTEIN"/>
    <property type="match status" value="1"/>
</dbReference>
<reference evidence="1 2" key="1">
    <citation type="submission" date="2017-02" db="EMBL/GenBank/DDBJ databases">
        <authorList>
            <person name="Peterson S.W."/>
        </authorList>
    </citation>
    <scope>NUCLEOTIDE SEQUENCE [LARGE SCALE GENOMIC DNA]</scope>
    <source>
        <strain evidence="1 2">ATCC 17233</strain>
    </source>
</reference>
<protein>
    <submittedName>
        <fullName evidence="1">Uncharacterized protein</fullName>
    </submittedName>
</protein>
<organism evidence="1 2">
    <name type="scientific">Eubacterium ruminantium</name>
    <dbReference type="NCBI Taxonomy" id="42322"/>
    <lineage>
        <taxon>Bacteria</taxon>
        <taxon>Bacillati</taxon>
        <taxon>Bacillota</taxon>
        <taxon>Clostridia</taxon>
        <taxon>Eubacteriales</taxon>
        <taxon>Eubacteriaceae</taxon>
        <taxon>Eubacterium</taxon>
    </lineage>
</organism>
<dbReference type="RefSeq" id="WP_078787496.1">
    <property type="nucleotide sequence ID" value="NZ_FMTO01000008.1"/>
</dbReference>
<dbReference type="Pfam" id="PF03692">
    <property type="entry name" value="CxxCxxCC"/>
    <property type="match status" value="1"/>
</dbReference>
<dbReference type="OrthoDB" id="9810361at2"/>
<evidence type="ECO:0000313" key="1">
    <source>
        <dbReference type="EMBL" id="SJZ80891.1"/>
    </source>
</evidence>